<accession>A0A919G4A1</accession>
<gene>
    <name evidence="3" type="ORF">GCM10018793_26910</name>
</gene>
<comment type="caution">
    <text evidence="3">The sequence shown here is derived from an EMBL/GenBank/DDBJ whole genome shotgun (WGS) entry which is preliminary data.</text>
</comment>
<dbReference type="PROSITE" id="PS51257">
    <property type="entry name" value="PROKAR_LIPOPROTEIN"/>
    <property type="match status" value="1"/>
</dbReference>
<dbReference type="InterPro" id="IPR052897">
    <property type="entry name" value="Sec-Metab_Biosynth_Hydrolase"/>
</dbReference>
<dbReference type="InterPro" id="IPR000073">
    <property type="entry name" value="AB_hydrolase_1"/>
</dbReference>
<keyword evidence="4" id="KW-1185">Reference proteome</keyword>
<sequence>MKNKPQFTLVSLATSTALVLAASCASASTGHASAGGPSQARTPTIVLVHGAWADASSWAEVTERLQRRGFTVLAPPNTLRGVATDTANLRAYLKTLTGPVVLAGHSYGGFVISNAATGNENIKALVYIDAFIPDKGETVGQLTAAEPGSVLAVSDPSTVFNSVPIPKGGGDVDLYVKQKLFPRFFAAGVPLNRASVLAAGQRPIAASVLNQPSGEPAWKTIPSWALIGTEDRVLPPAEQKVMTERAGSRTVRVKAPHLSMVSDPEAVTGVVVRAVQHSG</sequence>
<dbReference type="PANTHER" id="PTHR37017">
    <property type="entry name" value="AB HYDROLASE-1 DOMAIN-CONTAINING PROTEIN-RELATED"/>
    <property type="match status" value="1"/>
</dbReference>
<dbReference type="AlphaFoldDB" id="A0A919G4A1"/>
<feature type="chain" id="PRO_5037802185" evidence="1">
    <location>
        <begin position="28"/>
        <end position="279"/>
    </location>
</feature>
<evidence type="ECO:0000313" key="3">
    <source>
        <dbReference type="EMBL" id="GHH77843.1"/>
    </source>
</evidence>
<organism evidence="3 4">
    <name type="scientific">Streptomyces sulfonofaciens</name>
    <dbReference type="NCBI Taxonomy" id="68272"/>
    <lineage>
        <taxon>Bacteria</taxon>
        <taxon>Bacillati</taxon>
        <taxon>Actinomycetota</taxon>
        <taxon>Actinomycetes</taxon>
        <taxon>Kitasatosporales</taxon>
        <taxon>Streptomycetaceae</taxon>
        <taxon>Streptomyces</taxon>
    </lineage>
</organism>
<keyword evidence="3" id="KW-0378">Hydrolase</keyword>
<reference evidence="3" key="1">
    <citation type="journal article" date="2014" name="Int. J. Syst. Evol. Microbiol.">
        <title>Complete genome sequence of Corynebacterium casei LMG S-19264T (=DSM 44701T), isolated from a smear-ripened cheese.</title>
        <authorList>
            <consortium name="US DOE Joint Genome Institute (JGI-PGF)"/>
            <person name="Walter F."/>
            <person name="Albersmeier A."/>
            <person name="Kalinowski J."/>
            <person name="Ruckert C."/>
        </authorList>
    </citation>
    <scope>NUCLEOTIDE SEQUENCE</scope>
    <source>
        <strain evidence="3">JCM 5069</strain>
    </source>
</reference>
<feature type="domain" description="AB hydrolase-1" evidence="2">
    <location>
        <begin position="45"/>
        <end position="267"/>
    </location>
</feature>
<reference evidence="3" key="2">
    <citation type="submission" date="2020-09" db="EMBL/GenBank/DDBJ databases">
        <authorList>
            <person name="Sun Q."/>
            <person name="Ohkuma M."/>
        </authorList>
    </citation>
    <scope>NUCLEOTIDE SEQUENCE</scope>
    <source>
        <strain evidence="3">JCM 5069</strain>
    </source>
</reference>
<dbReference type="Proteomes" id="UP000603708">
    <property type="component" value="Unassembled WGS sequence"/>
</dbReference>
<evidence type="ECO:0000259" key="2">
    <source>
        <dbReference type="Pfam" id="PF12697"/>
    </source>
</evidence>
<dbReference type="InterPro" id="IPR029058">
    <property type="entry name" value="AB_hydrolase_fold"/>
</dbReference>
<dbReference type="EMBL" id="BNCD01000006">
    <property type="protein sequence ID" value="GHH77843.1"/>
    <property type="molecule type" value="Genomic_DNA"/>
</dbReference>
<feature type="signal peptide" evidence="1">
    <location>
        <begin position="1"/>
        <end position="27"/>
    </location>
</feature>
<keyword evidence="1" id="KW-0732">Signal</keyword>
<evidence type="ECO:0000256" key="1">
    <source>
        <dbReference type="SAM" id="SignalP"/>
    </source>
</evidence>
<name>A0A919G4A1_9ACTN</name>
<dbReference type="PANTHER" id="PTHR37017:SF11">
    <property type="entry name" value="ESTERASE_LIPASE_THIOESTERASE DOMAIN-CONTAINING PROTEIN"/>
    <property type="match status" value="1"/>
</dbReference>
<dbReference type="Pfam" id="PF12697">
    <property type="entry name" value="Abhydrolase_6"/>
    <property type="match status" value="1"/>
</dbReference>
<dbReference type="GO" id="GO:0016787">
    <property type="term" value="F:hydrolase activity"/>
    <property type="evidence" value="ECO:0007669"/>
    <property type="project" value="UniProtKB-KW"/>
</dbReference>
<dbReference type="RefSeq" id="WP_229924590.1">
    <property type="nucleotide sequence ID" value="NZ_BNCD01000006.1"/>
</dbReference>
<evidence type="ECO:0000313" key="4">
    <source>
        <dbReference type="Proteomes" id="UP000603708"/>
    </source>
</evidence>
<protein>
    <submittedName>
        <fullName evidence="3">Alpha/beta hydrolase</fullName>
    </submittedName>
</protein>
<dbReference type="Gene3D" id="3.40.50.1820">
    <property type="entry name" value="alpha/beta hydrolase"/>
    <property type="match status" value="1"/>
</dbReference>
<proteinExistence type="predicted"/>
<dbReference type="SUPFAM" id="SSF53474">
    <property type="entry name" value="alpha/beta-Hydrolases"/>
    <property type="match status" value="1"/>
</dbReference>